<evidence type="ECO:0000256" key="11">
    <source>
        <dbReference type="SAM" id="SignalP"/>
    </source>
</evidence>
<dbReference type="InterPro" id="IPR034161">
    <property type="entry name" value="Pepsin-like_plant"/>
</dbReference>
<evidence type="ECO:0000313" key="14">
    <source>
        <dbReference type="Proteomes" id="UP001374584"/>
    </source>
</evidence>
<dbReference type="InterPro" id="IPR001969">
    <property type="entry name" value="Aspartic_peptidase_AS"/>
</dbReference>
<comment type="similarity">
    <text evidence="2 10">Belongs to the peptidase A1 family.</text>
</comment>
<keyword evidence="4 10" id="KW-0645">Protease</keyword>
<evidence type="ECO:0000256" key="4">
    <source>
        <dbReference type="ARBA" id="ARBA00022670"/>
    </source>
</evidence>
<organism evidence="13 14">
    <name type="scientific">Phaseolus coccineus</name>
    <name type="common">Scarlet runner bean</name>
    <name type="synonym">Phaseolus multiflorus</name>
    <dbReference type="NCBI Taxonomy" id="3886"/>
    <lineage>
        <taxon>Eukaryota</taxon>
        <taxon>Viridiplantae</taxon>
        <taxon>Streptophyta</taxon>
        <taxon>Embryophyta</taxon>
        <taxon>Tracheophyta</taxon>
        <taxon>Spermatophyta</taxon>
        <taxon>Magnoliopsida</taxon>
        <taxon>eudicotyledons</taxon>
        <taxon>Gunneridae</taxon>
        <taxon>Pentapetalae</taxon>
        <taxon>rosids</taxon>
        <taxon>fabids</taxon>
        <taxon>Fabales</taxon>
        <taxon>Fabaceae</taxon>
        <taxon>Papilionoideae</taxon>
        <taxon>50 kb inversion clade</taxon>
        <taxon>NPAAA clade</taxon>
        <taxon>indigoferoid/millettioid clade</taxon>
        <taxon>Phaseoleae</taxon>
        <taxon>Phaseolus</taxon>
    </lineage>
</organism>
<dbReference type="InterPro" id="IPR001461">
    <property type="entry name" value="Aspartic_peptidase_A1"/>
</dbReference>
<evidence type="ECO:0000256" key="5">
    <source>
        <dbReference type="ARBA" id="ARBA00022729"/>
    </source>
</evidence>
<accession>A0AAN9LVW1</accession>
<dbReference type="InterPro" id="IPR021109">
    <property type="entry name" value="Peptidase_aspartic_dom_sf"/>
</dbReference>
<feature type="domain" description="Peptidase A1" evidence="12">
    <location>
        <begin position="90"/>
        <end position="430"/>
    </location>
</feature>
<keyword evidence="5 11" id="KW-0732">Signal</keyword>
<keyword evidence="3" id="KW-0964">Secreted</keyword>
<comment type="subcellular location">
    <subcellularLocation>
        <location evidence="1">Secreted</location>
    </subcellularLocation>
</comment>
<dbReference type="Pfam" id="PF14543">
    <property type="entry name" value="TAXi_N"/>
    <property type="match status" value="1"/>
</dbReference>
<evidence type="ECO:0000256" key="6">
    <source>
        <dbReference type="ARBA" id="ARBA00022750"/>
    </source>
</evidence>
<dbReference type="GO" id="GO:0006508">
    <property type="term" value="P:proteolysis"/>
    <property type="evidence" value="ECO:0007669"/>
    <property type="project" value="UniProtKB-KW"/>
</dbReference>
<dbReference type="GO" id="GO:0005576">
    <property type="term" value="C:extracellular region"/>
    <property type="evidence" value="ECO:0007669"/>
    <property type="project" value="UniProtKB-SubCell"/>
</dbReference>
<dbReference type="GO" id="GO:0004190">
    <property type="term" value="F:aspartic-type endopeptidase activity"/>
    <property type="evidence" value="ECO:0007669"/>
    <property type="project" value="UniProtKB-KW"/>
</dbReference>
<dbReference type="SUPFAM" id="SSF50630">
    <property type="entry name" value="Acid proteases"/>
    <property type="match status" value="1"/>
</dbReference>
<keyword evidence="6 10" id="KW-0064">Aspartyl protease</keyword>
<dbReference type="FunFam" id="2.40.70.10:FF:000016">
    <property type="entry name" value="Probable aspartic protease At2g35615"/>
    <property type="match status" value="1"/>
</dbReference>
<evidence type="ECO:0000256" key="10">
    <source>
        <dbReference type="RuleBase" id="RU000454"/>
    </source>
</evidence>
<evidence type="ECO:0000259" key="12">
    <source>
        <dbReference type="PROSITE" id="PS51767"/>
    </source>
</evidence>
<dbReference type="CDD" id="cd05476">
    <property type="entry name" value="pepsin_A_like_plant"/>
    <property type="match status" value="1"/>
</dbReference>
<dbReference type="PROSITE" id="PS51767">
    <property type="entry name" value="PEPTIDASE_A1"/>
    <property type="match status" value="1"/>
</dbReference>
<dbReference type="Gene3D" id="2.40.70.10">
    <property type="entry name" value="Acid Proteases"/>
    <property type="match status" value="2"/>
</dbReference>
<feature type="chain" id="PRO_5042852984" description="Peptidase A1 domain-containing protein" evidence="11">
    <location>
        <begin position="27"/>
        <end position="437"/>
    </location>
</feature>
<keyword evidence="7 10" id="KW-0378">Hydrolase</keyword>
<dbReference type="AlphaFoldDB" id="A0AAN9LVW1"/>
<comment type="caution">
    <text evidence="13">The sequence shown here is derived from an EMBL/GenBank/DDBJ whole genome shotgun (WGS) entry which is preliminary data.</text>
</comment>
<gene>
    <name evidence="13" type="ORF">VNO80_26115</name>
</gene>
<dbReference type="PANTHER" id="PTHR47967">
    <property type="entry name" value="OS07G0603500 PROTEIN-RELATED"/>
    <property type="match status" value="1"/>
</dbReference>
<keyword evidence="14" id="KW-1185">Reference proteome</keyword>
<feature type="active site" evidence="9">
    <location>
        <position position="318"/>
    </location>
</feature>
<dbReference type="EMBL" id="JAYMYR010000009">
    <property type="protein sequence ID" value="KAK7343152.1"/>
    <property type="molecule type" value="Genomic_DNA"/>
</dbReference>
<dbReference type="PROSITE" id="PS00141">
    <property type="entry name" value="ASP_PROTEASE"/>
    <property type="match status" value="1"/>
</dbReference>
<feature type="signal peptide" evidence="11">
    <location>
        <begin position="1"/>
        <end position="26"/>
    </location>
</feature>
<name>A0AAN9LVW1_PHACN</name>
<dbReference type="FunFam" id="2.40.70.10:FF:000050">
    <property type="entry name" value="Aspartic proteinase CDR1"/>
    <property type="match status" value="1"/>
</dbReference>
<dbReference type="InterPro" id="IPR051708">
    <property type="entry name" value="Plant_Aspart_Prot_A1"/>
</dbReference>
<dbReference type="InterPro" id="IPR032799">
    <property type="entry name" value="TAXi_C"/>
</dbReference>
<protein>
    <recommendedName>
        <fullName evidence="12">Peptidase A1 domain-containing protein</fullName>
    </recommendedName>
</protein>
<dbReference type="InterPro" id="IPR033121">
    <property type="entry name" value="PEPTIDASE_A1"/>
</dbReference>
<evidence type="ECO:0000256" key="8">
    <source>
        <dbReference type="ARBA" id="ARBA00023180"/>
    </source>
</evidence>
<dbReference type="PANTHER" id="PTHR47967:SF66">
    <property type="entry name" value="ASPARTIC PROTEINASE CDR1-RELATED"/>
    <property type="match status" value="1"/>
</dbReference>
<evidence type="ECO:0000256" key="3">
    <source>
        <dbReference type="ARBA" id="ARBA00022525"/>
    </source>
</evidence>
<evidence type="ECO:0000313" key="13">
    <source>
        <dbReference type="EMBL" id="KAK7343152.1"/>
    </source>
</evidence>
<dbReference type="Proteomes" id="UP001374584">
    <property type="component" value="Unassembled WGS sequence"/>
</dbReference>
<sequence length="437" mass="46245">MATMVPSYSSLVLVLLFLCNISLSKALKGFSVEMIHRDSEKSPFYRPTETHSQRVANAIQRSIARANHLTKPSLSLDTVESAVIPNSGEYLMTYSVGTPPFKILGIVDTGSNIVWLQCQPCTNCYKQTSPIFDPSQSKTYKTLPCSSKACTSLSSASCSEDGQKCAYTINYGDGSHSSGDLSVDTLTLASTEGSPVSFPNIVLGCGNDNTGTFQANGSGIVGLSGGSSSLISQLSSTIEGKFSYCLSGIFSQSSSPSELSFGDAAVVSGSGTVSTPIVQRQDQIFYFLTLDSLSVGNSSVPFGASSTDSGSEGNIIIDSGTTLTLLPDDVYQKLESAVADQVKLKPAKDPEGFLSLCYELSSDADQGIPVITAHFRGADLQLNPVNTFLKVADGIICLAFRSSDTTIFGNVAQQNFLVGYDLQKQTVSFKPTNCNGK</sequence>
<evidence type="ECO:0000256" key="9">
    <source>
        <dbReference type="PIRSR" id="PIRSR601461-1"/>
    </source>
</evidence>
<dbReference type="PRINTS" id="PR00792">
    <property type="entry name" value="PEPSIN"/>
</dbReference>
<reference evidence="13 14" key="1">
    <citation type="submission" date="2024-01" db="EMBL/GenBank/DDBJ databases">
        <title>The genomes of 5 underutilized Papilionoideae crops provide insights into root nodulation and disease resistanc.</title>
        <authorList>
            <person name="Jiang F."/>
        </authorList>
    </citation>
    <scope>NUCLEOTIDE SEQUENCE [LARGE SCALE GENOMIC DNA]</scope>
    <source>
        <strain evidence="13">JINMINGXINNONG_FW02</strain>
        <tissue evidence="13">Leaves</tissue>
    </source>
</reference>
<dbReference type="InterPro" id="IPR032861">
    <property type="entry name" value="TAXi_N"/>
</dbReference>
<evidence type="ECO:0000256" key="1">
    <source>
        <dbReference type="ARBA" id="ARBA00004613"/>
    </source>
</evidence>
<evidence type="ECO:0000256" key="7">
    <source>
        <dbReference type="ARBA" id="ARBA00022801"/>
    </source>
</evidence>
<keyword evidence="8" id="KW-0325">Glycoprotein</keyword>
<dbReference type="Pfam" id="PF14541">
    <property type="entry name" value="TAXi_C"/>
    <property type="match status" value="1"/>
</dbReference>
<proteinExistence type="inferred from homology"/>
<evidence type="ECO:0000256" key="2">
    <source>
        <dbReference type="ARBA" id="ARBA00007447"/>
    </source>
</evidence>
<feature type="active site" evidence="9">
    <location>
        <position position="108"/>
    </location>
</feature>